<accession>A0A196SGS5</accession>
<protein>
    <submittedName>
        <fullName evidence="2">Uncharacterized protein</fullName>
    </submittedName>
</protein>
<sequence length="337" mass="38796">MDAIEEKLCDIEDYLTHEYYPFILEYFEDFYGRIEEICSHSNSMCVLLGEINKDSLQISEMEKNLGTTITAEDFELYINSVSDKITQYEDMEKELVRMTDSLFQEVKNCVEDCKSDVKNTVVPLSSAEARMILGKQNQVLKELNDQILIYQKRADDLRKKIEQLQEKRRLNGESPDPVILQESESTRKNLQWLYCLRRILANTIGIEEMKNESGLVIVVFKNQAVLKIQITEQEIVRDASISLPEGFYKYGDMQLSTAEDVIKAAVGSSCFQLTMDMLYFLYSQNRFYAEVELLKARYNVDTSHAGVLKVGFPSFVVITIAVPKNYPRVGAEPQREA</sequence>
<keyword evidence="3" id="KW-1185">Reference proteome</keyword>
<evidence type="ECO:0000313" key="2">
    <source>
        <dbReference type="EMBL" id="OAO15352.1"/>
    </source>
</evidence>
<feature type="coiled-coil region" evidence="1">
    <location>
        <begin position="140"/>
        <end position="167"/>
    </location>
</feature>
<dbReference type="Proteomes" id="UP000078348">
    <property type="component" value="Unassembled WGS sequence"/>
</dbReference>
<comment type="caution">
    <text evidence="2">The sequence shown here is derived from an EMBL/GenBank/DDBJ whole genome shotgun (WGS) entry which is preliminary data.</text>
</comment>
<reference evidence="2 3" key="1">
    <citation type="submission" date="2016-05" db="EMBL/GenBank/DDBJ databases">
        <title>Nuclear genome of Blastocystis sp. subtype 1 NandII.</title>
        <authorList>
            <person name="Gentekaki E."/>
            <person name="Curtis B."/>
            <person name="Stairs C."/>
            <person name="Eme L."/>
            <person name="Herman E."/>
            <person name="Klimes V."/>
            <person name="Arias M.C."/>
            <person name="Elias M."/>
            <person name="Hilliou F."/>
            <person name="Klute M."/>
            <person name="Malik S.-B."/>
            <person name="Pightling A."/>
            <person name="Rachubinski R."/>
            <person name="Salas D."/>
            <person name="Schlacht A."/>
            <person name="Suga H."/>
            <person name="Archibald J."/>
            <person name="Ball S.G."/>
            <person name="Clark G."/>
            <person name="Dacks J."/>
            <person name="Van Der Giezen M."/>
            <person name="Tsaousis A."/>
            <person name="Roger A."/>
        </authorList>
    </citation>
    <scope>NUCLEOTIDE SEQUENCE [LARGE SCALE GENOMIC DNA]</scope>
    <source>
        <strain evidence="3">ATCC 50177 / NandII</strain>
    </source>
</reference>
<name>A0A196SGS5_BLAHN</name>
<evidence type="ECO:0000256" key="1">
    <source>
        <dbReference type="SAM" id="Coils"/>
    </source>
</evidence>
<keyword evidence="1" id="KW-0175">Coiled coil</keyword>
<organism evidence="2 3">
    <name type="scientific">Blastocystis sp. subtype 1 (strain ATCC 50177 / NandII)</name>
    <dbReference type="NCBI Taxonomy" id="478820"/>
    <lineage>
        <taxon>Eukaryota</taxon>
        <taxon>Sar</taxon>
        <taxon>Stramenopiles</taxon>
        <taxon>Bigyra</taxon>
        <taxon>Opalozoa</taxon>
        <taxon>Opalinata</taxon>
        <taxon>Blastocystidae</taxon>
        <taxon>Blastocystis</taxon>
    </lineage>
</organism>
<dbReference type="EMBL" id="LXWW01000149">
    <property type="protein sequence ID" value="OAO15352.1"/>
    <property type="molecule type" value="Genomic_DNA"/>
</dbReference>
<dbReference type="AlphaFoldDB" id="A0A196SGS5"/>
<proteinExistence type="predicted"/>
<evidence type="ECO:0000313" key="3">
    <source>
        <dbReference type="Proteomes" id="UP000078348"/>
    </source>
</evidence>
<gene>
    <name evidence="2" type="ORF">AV274_2940</name>
</gene>